<evidence type="ECO:0000256" key="4">
    <source>
        <dbReference type="SAM" id="SignalP"/>
    </source>
</evidence>
<feature type="coiled-coil region" evidence="2">
    <location>
        <begin position="20"/>
        <end position="110"/>
    </location>
</feature>
<protein>
    <submittedName>
        <fullName evidence="6">Peptidoglycan DD-metalloendopeptidase family protein</fullName>
    </submittedName>
</protein>
<dbReference type="EMBL" id="DWZI01000004">
    <property type="protein sequence ID" value="HJA84775.1"/>
    <property type="molecule type" value="Genomic_DNA"/>
</dbReference>
<evidence type="ECO:0000256" key="3">
    <source>
        <dbReference type="SAM" id="MobiDB-lite"/>
    </source>
</evidence>
<dbReference type="Gene3D" id="6.10.250.3150">
    <property type="match status" value="1"/>
</dbReference>
<sequence>MIRRFFCLLAACFCLLVPLLAQSNKTIKELENKREELQRRMAESEAMLKTTSSNVGSQLKGLAALTGQIEERKRYIQVLNNDLETLDRELAALGRQIVALQKELKEKQDNYAASVRYLQQHQSIEEKLLFIFSAKNLAQIYRRLRYVREYADYQRKQGKEITEKQKQTDRKRQEVLEVRESKGQLLRDRQKEQAALEEQEKEKASLVADLRRQQKGLQQELKRQRQEAEQLNAQIDRLIAEEIEKARKRAEEEARREEARRKAAEEAARRQAEAEATASPKQPAPMETSTLDRADRQLSGSFASNRGKLPAPITGSYLIVSHYGRYSVMRNVVLDNKGIDLQGQPGAKARAVFNGKVAAVFQLNGLFNVLVRHGAYISVYCNLSQALVKAGDNVKTRQPLGEVFSDPADGGRTVLHFQLRKETQKLNPEQWIAR</sequence>
<gene>
    <name evidence="6" type="ORF">H9950_01005</name>
</gene>
<dbReference type="CDD" id="cd12797">
    <property type="entry name" value="M23_peptidase"/>
    <property type="match status" value="1"/>
</dbReference>
<dbReference type="PANTHER" id="PTHR21666:SF289">
    <property type="entry name" value="L-ALA--D-GLU ENDOPEPTIDASE"/>
    <property type="match status" value="1"/>
</dbReference>
<dbReference type="InterPro" id="IPR011055">
    <property type="entry name" value="Dup_hybrid_motif"/>
</dbReference>
<organism evidence="6 7">
    <name type="scientific">Candidatus Bacteroides avicola</name>
    <dbReference type="NCBI Taxonomy" id="2838468"/>
    <lineage>
        <taxon>Bacteria</taxon>
        <taxon>Pseudomonadati</taxon>
        <taxon>Bacteroidota</taxon>
        <taxon>Bacteroidia</taxon>
        <taxon>Bacteroidales</taxon>
        <taxon>Bacteroidaceae</taxon>
        <taxon>Bacteroides</taxon>
    </lineage>
</organism>
<keyword evidence="2" id="KW-0175">Coiled coil</keyword>
<feature type="domain" description="M23ase beta-sheet core" evidence="5">
    <location>
        <begin position="336"/>
        <end position="428"/>
    </location>
</feature>
<feature type="chain" id="PRO_5039709876" evidence="4">
    <location>
        <begin position="24"/>
        <end position="434"/>
    </location>
</feature>
<dbReference type="AlphaFoldDB" id="A0A9D2HSM9"/>
<evidence type="ECO:0000256" key="2">
    <source>
        <dbReference type="SAM" id="Coils"/>
    </source>
</evidence>
<dbReference type="Pfam" id="PF01551">
    <property type="entry name" value="Peptidase_M23"/>
    <property type="match status" value="1"/>
</dbReference>
<reference evidence="6" key="2">
    <citation type="submission" date="2021-04" db="EMBL/GenBank/DDBJ databases">
        <authorList>
            <person name="Gilroy R."/>
        </authorList>
    </citation>
    <scope>NUCLEOTIDE SEQUENCE</scope>
    <source>
        <strain evidence="6">ChiHjej12B11-9795</strain>
    </source>
</reference>
<feature type="signal peptide" evidence="4">
    <location>
        <begin position="1"/>
        <end position="23"/>
    </location>
</feature>
<dbReference type="GO" id="GO:0004222">
    <property type="term" value="F:metalloendopeptidase activity"/>
    <property type="evidence" value="ECO:0007669"/>
    <property type="project" value="TreeGrafter"/>
</dbReference>
<dbReference type="Gene3D" id="2.70.70.10">
    <property type="entry name" value="Glucose Permease (Domain IIA)"/>
    <property type="match status" value="1"/>
</dbReference>
<comment type="caution">
    <text evidence="6">The sequence shown here is derived from an EMBL/GenBank/DDBJ whole genome shotgun (WGS) entry which is preliminary data.</text>
</comment>
<evidence type="ECO:0000313" key="6">
    <source>
        <dbReference type="EMBL" id="HJA84775.1"/>
    </source>
</evidence>
<evidence type="ECO:0000259" key="5">
    <source>
        <dbReference type="Pfam" id="PF01551"/>
    </source>
</evidence>
<proteinExistence type="predicted"/>
<keyword evidence="1 4" id="KW-0732">Signal</keyword>
<feature type="compositionally biased region" description="Basic and acidic residues" evidence="3">
    <location>
        <begin position="254"/>
        <end position="273"/>
    </location>
</feature>
<evidence type="ECO:0000256" key="1">
    <source>
        <dbReference type="ARBA" id="ARBA00022729"/>
    </source>
</evidence>
<name>A0A9D2HSM9_9BACE</name>
<dbReference type="SUPFAM" id="SSF51261">
    <property type="entry name" value="Duplicated hybrid motif"/>
    <property type="match status" value="1"/>
</dbReference>
<dbReference type="Proteomes" id="UP000823862">
    <property type="component" value="Unassembled WGS sequence"/>
</dbReference>
<feature type="region of interest" description="Disordered" evidence="3">
    <location>
        <begin position="254"/>
        <end position="291"/>
    </location>
</feature>
<dbReference type="InterPro" id="IPR050570">
    <property type="entry name" value="Cell_wall_metabolism_enzyme"/>
</dbReference>
<dbReference type="InterPro" id="IPR016047">
    <property type="entry name" value="M23ase_b-sheet_dom"/>
</dbReference>
<accession>A0A9D2HSM9</accession>
<reference evidence="6" key="1">
    <citation type="journal article" date="2021" name="PeerJ">
        <title>Extensive microbial diversity within the chicken gut microbiome revealed by metagenomics and culture.</title>
        <authorList>
            <person name="Gilroy R."/>
            <person name="Ravi A."/>
            <person name="Getino M."/>
            <person name="Pursley I."/>
            <person name="Horton D.L."/>
            <person name="Alikhan N.F."/>
            <person name="Baker D."/>
            <person name="Gharbi K."/>
            <person name="Hall N."/>
            <person name="Watson M."/>
            <person name="Adriaenssens E.M."/>
            <person name="Foster-Nyarko E."/>
            <person name="Jarju S."/>
            <person name="Secka A."/>
            <person name="Antonio M."/>
            <person name="Oren A."/>
            <person name="Chaudhuri R.R."/>
            <person name="La Ragione R."/>
            <person name="Hildebrand F."/>
            <person name="Pallen M.J."/>
        </authorList>
    </citation>
    <scope>NUCLEOTIDE SEQUENCE</scope>
    <source>
        <strain evidence="6">ChiHjej12B11-9795</strain>
    </source>
</reference>
<evidence type="ECO:0000313" key="7">
    <source>
        <dbReference type="Proteomes" id="UP000823862"/>
    </source>
</evidence>
<dbReference type="PANTHER" id="PTHR21666">
    <property type="entry name" value="PEPTIDASE-RELATED"/>
    <property type="match status" value="1"/>
</dbReference>